<evidence type="ECO:0008006" key="4">
    <source>
        <dbReference type="Google" id="ProtNLM"/>
    </source>
</evidence>
<name>A4BG05_9GAMM</name>
<keyword evidence="3" id="KW-1185">Reference proteome</keyword>
<keyword evidence="1" id="KW-0732">Signal</keyword>
<protein>
    <recommendedName>
        <fullName evidence="4">HmuY protein</fullName>
    </recommendedName>
</protein>
<evidence type="ECO:0000313" key="2">
    <source>
        <dbReference type="EMBL" id="EAR09023.1"/>
    </source>
</evidence>
<gene>
    <name evidence="2" type="ORF">MED297_04002</name>
</gene>
<dbReference type="Proteomes" id="UP000005953">
    <property type="component" value="Unassembled WGS sequence"/>
</dbReference>
<feature type="signal peptide" evidence="1">
    <location>
        <begin position="1"/>
        <end position="21"/>
    </location>
</feature>
<reference evidence="2 3" key="1">
    <citation type="submission" date="2006-02" db="EMBL/GenBank/DDBJ databases">
        <authorList>
            <person name="Pinhassi J."/>
            <person name="Pedros-Alio C."/>
            <person name="Ferriera S."/>
            <person name="Johnson J."/>
            <person name="Kravitz S."/>
            <person name="Halpern A."/>
            <person name="Remington K."/>
            <person name="Beeson K."/>
            <person name="Tran B."/>
            <person name="Rogers Y.-H."/>
            <person name="Friedman R."/>
            <person name="Venter J.C."/>
        </authorList>
    </citation>
    <scope>NUCLEOTIDE SEQUENCE [LARGE SCALE GENOMIC DNA]</scope>
    <source>
        <strain evidence="2 3">MED297</strain>
    </source>
</reference>
<dbReference type="CDD" id="cd12105">
    <property type="entry name" value="HmuY"/>
    <property type="match status" value="1"/>
</dbReference>
<dbReference type="InterPro" id="IPR025921">
    <property type="entry name" value="HmuY"/>
</dbReference>
<dbReference type="AlphaFoldDB" id="A4BG05"/>
<dbReference type="OrthoDB" id="335087at2"/>
<accession>A4BG05</accession>
<feature type="chain" id="PRO_5002665134" description="HmuY protein" evidence="1">
    <location>
        <begin position="22"/>
        <end position="383"/>
    </location>
</feature>
<comment type="caution">
    <text evidence="2">The sequence shown here is derived from an EMBL/GenBank/DDBJ whole genome shotgun (WGS) entry which is preliminary data.</text>
</comment>
<organism evidence="2 3">
    <name type="scientific">Reinekea blandensis MED297</name>
    <dbReference type="NCBI Taxonomy" id="314283"/>
    <lineage>
        <taxon>Bacteria</taxon>
        <taxon>Pseudomonadati</taxon>
        <taxon>Pseudomonadota</taxon>
        <taxon>Gammaproteobacteria</taxon>
        <taxon>Oceanospirillales</taxon>
        <taxon>Saccharospirillaceae</taxon>
        <taxon>Reinekea</taxon>
    </lineage>
</organism>
<dbReference type="STRING" id="314283.MED297_04002"/>
<dbReference type="Pfam" id="PF14064">
    <property type="entry name" value="HmuY"/>
    <property type="match status" value="1"/>
</dbReference>
<evidence type="ECO:0000313" key="3">
    <source>
        <dbReference type="Proteomes" id="UP000005953"/>
    </source>
</evidence>
<dbReference type="HOGENOM" id="CLU_799105_0_0_6"/>
<proteinExistence type="predicted"/>
<dbReference type="RefSeq" id="WP_008047641.1">
    <property type="nucleotide sequence ID" value="NZ_CH724154.1"/>
</dbReference>
<evidence type="ECO:0000256" key="1">
    <source>
        <dbReference type="SAM" id="SignalP"/>
    </source>
</evidence>
<dbReference type="EMBL" id="AAOE01000014">
    <property type="protein sequence ID" value="EAR09023.1"/>
    <property type="molecule type" value="Genomic_DNA"/>
</dbReference>
<sequence>MKVTPTLKLATLLVATLPISACLDTSADNTDDPNVNEVIDENTTRITIDASSHTQWNYLDLAQGTLVDESDTWHLALQRYNVILHPDAEAAIVAEQADFYTGENANTSIFINSTASSELDHLIDATLPAEDDFAAANDEFAISNGLMDVDAFLFYDMTTHGVYANDDNLYVVQSNTGNAYAKLTATQIIDPEKTYADADAYDEAVFQLEIAANGSAAFGEPVTWSISTPQGVGEGCFDIETQTSIDCTDAAWDIKYSNTGTGRGQLNPTLRLNSGTSGAGAAGVAGPFDNADSAQIVNPIQDVANDDFDLTPHHYKYNVDGQSSVFSEFPWQAYGVNGGHNIWPNYRVYAVRDADETYYVQFINYYNEAAVSGHVTLRYLQAP</sequence>